<dbReference type="Pfam" id="PF13726">
    <property type="entry name" value="Na_H_antiport_2"/>
    <property type="match status" value="1"/>
</dbReference>
<evidence type="ECO:0000259" key="7">
    <source>
        <dbReference type="Pfam" id="PF03553"/>
    </source>
</evidence>
<protein>
    <submittedName>
        <fullName evidence="9">TRAP transporter large permease subunit</fullName>
    </submittedName>
</protein>
<feature type="domain" description="Na+/H+ antiporter NhaC-like C-terminal" evidence="7">
    <location>
        <begin position="274"/>
        <end position="557"/>
    </location>
</feature>
<feature type="transmembrane region" description="Helical" evidence="6">
    <location>
        <begin position="169"/>
        <end position="190"/>
    </location>
</feature>
<keyword evidence="10" id="KW-1185">Reference proteome</keyword>
<evidence type="ECO:0000256" key="3">
    <source>
        <dbReference type="ARBA" id="ARBA00022692"/>
    </source>
</evidence>
<dbReference type="PANTHER" id="PTHR37821:SF1">
    <property type="entry name" value="AMINO ACID TRANSPORTER YUIF-RELATED"/>
    <property type="match status" value="1"/>
</dbReference>
<feature type="transmembrane region" description="Helical" evidence="6">
    <location>
        <begin position="125"/>
        <end position="149"/>
    </location>
</feature>
<feature type="transmembrane region" description="Helical" evidence="6">
    <location>
        <begin position="98"/>
        <end position="119"/>
    </location>
</feature>
<feature type="transmembrane region" description="Helical" evidence="6">
    <location>
        <begin position="315"/>
        <end position="335"/>
    </location>
</feature>
<evidence type="ECO:0000256" key="4">
    <source>
        <dbReference type="ARBA" id="ARBA00022989"/>
    </source>
</evidence>
<feature type="transmembrane region" description="Helical" evidence="6">
    <location>
        <begin position="221"/>
        <end position="251"/>
    </location>
</feature>
<keyword evidence="5 6" id="KW-0472">Membrane</keyword>
<feature type="transmembrane region" description="Helical" evidence="6">
    <location>
        <begin position="412"/>
        <end position="435"/>
    </location>
</feature>
<sequence>MLSNGVSCELFPPSPVDGRNIRLACLGIEINLSSPARLLASPRPVFGRRQANNEVEHPLLRDVSPCMPGFGLGPFKRMTMTDLPMSFPADGEFLRKRVLPVLVLFATIYGGSIAAGLHINAVVLSIAAMMTLCLLRLPVAIALVSAAVLGGLQAGLSMTETITALNDNLLIGSQVGMTYIMIGAFAVALARSGLLELLAAKISGRLGTGEAATGKSIKWTLLLILCAASIMSQNLIPVHIAFIPVLIPPLLGIMNRLRMDRRAVACVLACAISSSYLLLPTGFGAIFLNDILLTNLNEVGADLGLVVTADMAPKAMFLPVMGILAGMFVAVFITYRKPRYYHTIENEAPAAAKVPVTLDLTQLLATIAALLVALVCQIKFDSLLIGAMVGFVILSFAGIFRWRDQDDVFTEGLRMMAQVAVIITIASGFAGVLSATGEVQPLVSASATFIGENKALGAAIMLLVGLFITIGFGDSFASVPILAPVYVPLALALGFSPLATVALLGAAAALGDAGSPASTITLGATAGLNADGQHDHIKDSVIPTFIHANFGMVLFAWIAALTL</sequence>
<evidence type="ECO:0000256" key="1">
    <source>
        <dbReference type="ARBA" id="ARBA00004651"/>
    </source>
</evidence>
<keyword evidence="4 6" id="KW-1133">Transmembrane helix</keyword>
<dbReference type="InterPro" id="IPR052576">
    <property type="entry name" value="AA_Transporter-Related"/>
</dbReference>
<feature type="domain" description="Putative Na+/H+ antiporter N-terminal" evidence="8">
    <location>
        <begin position="120"/>
        <end position="203"/>
    </location>
</feature>
<dbReference type="InterPro" id="IPR032813">
    <property type="entry name" value="Na_H_antiport_N"/>
</dbReference>
<gene>
    <name evidence="9" type="ORF">JL111_17235</name>
</gene>
<name>A0ABS1S907_9RHOB</name>
<dbReference type="EMBL" id="JAESHT010000019">
    <property type="protein sequence ID" value="MBL3675222.1"/>
    <property type="molecule type" value="Genomic_DNA"/>
</dbReference>
<evidence type="ECO:0000256" key="5">
    <source>
        <dbReference type="ARBA" id="ARBA00023136"/>
    </source>
</evidence>
<evidence type="ECO:0000256" key="2">
    <source>
        <dbReference type="ARBA" id="ARBA00022475"/>
    </source>
</evidence>
<feature type="transmembrane region" description="Helical" evidence="6">
    <location>
        <begin position="541"/>
        <end position="561"/>
    </location>
</feature>
<evidence type="ECO:0000313" key="9">
    <source>
        <dbReference type="EMBL" id="MBL3675222.1"/>
    </source>
</evidence>
<evidence type="ECO:0000259" key="8">
    <source>
        <dbReference type="Pfam" id="PF13726"/>
    </source>
</evidence>
<dbReference type="Proteomes" id="UP000644749">
    <property type="component" value="Unassembled WGS sequence"/>
</dbReference>
<organism evidence="9 10">
    <name type="scientific">Paracoccus aerius</name>
    <dbReference type="NCBI Taxonomy" id="1915382"/>
    <lineage>
        <taxon>Bacteria</taxon>
        <taxon>Pseudomonadati</taxon>
        <taxon>Pseudomonadota</taxon>
        <taxon>Alphaproteobacteria</taxon>
        <taxon>Rhodobacterales</taxon>
        <taxon>Paracoccaceae</taxon>
        <taxon>Paracoccus</taxon>
    </lineage>
</organism>
<dbReference type="PANTHER" id="PTHR37821">
    <property type="entry name" value="AMINO ACID TRANSPORTER YUIF-RELATED"/>
    <property type="match status" value="1"/>
</dbReference>
<feature type="transmembrane region" description="Helical" evidence="6">
    <location>
        <begin position="382"/>
        <end position="400"/>
    </location>
</feature>
<evidence type="ECO:0000256" key="6">
    <source>
        <dbReference type="SAM" id="Phobius"/>
    </source>
</evidence>
<comment type="caution">
    <text evidence="9">The sequence shown here is derived from an EMBL/GenBank/DDBJ whole genome shotgun (WGS) entry which is preliminary data.</text>
</comment>
<comment type="subcellular location">
    <subcellularLocation>
        <location evidence="1">Cell membrane</location>
        <topology evidence="1">Multi-pass membrane protein</topology>
    </subcellularLocation>
</comment>
<feature type="transmembrane region" description="Helical" evidence="6">
    <location>
        <begin position="356"/>
        <end position="376"/>
    </location>
</feature>
<proteinExistence type="predicted"/>
<reference evidence="9 10" key="1">
    <citation type="submission" date="2021-01" db="EMBL/GenBank/DDBJ databases">
        <title>011410 draft genome.</title>
        <authorList>
            <person name="Lang L."/>
        </authorList>
    </citation>
    <scope>NUCLEOTIDE SEQUENCE [LARGE SCALE GENOMIC DNA]</scope>
    <source>
        <strain evidence="9 10">KCTC 42845</strain>
    </source>
</reference>
<dbReference type="RefSeq" id="WP_202380237.1">
    <property type="nucleotide sequence ID" value="NZ_BNCL01000018.1"/>
</dbReference>
<dbReference type="InterPro" id="IPR018461">
    <property type="entry name" value="Na/H_Antiport_NhaC-like_C"/>
</dbReference>
<keyword evidence="2" id="KW-1003">Cell membrane</keyword>
<evidence type="ECO:0000313" key="10">
    <source>
        <dbReference type="Proteomes" id="UP000644749"/>
    </source>
</evidence>
<accession>A0ABS1S907</accession>
<dbReference type="Pfam" id="PF03553">
    <property type="entry name" value="Na_H_antiporter"/>
    <property type="match status" value="1"/>
</dbReference>
<feature type="transmembrane region" description="Helical" evidence="6">
    <location>
        <begin position="455"/>
        <end position="473"/>
    </location>
</feature>
<feature type="transmembrane region" description="Helical" evidence="6">
    <location>
        <begin position="485"/>
        <end position="510"/>
    </location>
</feature>
<keyword evidence="3 6" id="KW-0812">Transmembrane</keyword>
<feature type="transmembrane region" description="Helical" evidence="6">
    <location>
        <begin position="263"/>
        <end position="288"/>
    </location>
</feature>